<dbReference type="GO" id="GO:0008081">
    <property type="term" value="F:phosphoric diester hydrolase activity"/>
    <property type="evidence" value="ECO:0007669"/>
    <property type="project" value="InterPro"/>
</dbReference>
<proteinExistence type="predicted"/>
<dbReference type="Proteomes" id="UP000478052">
    <property type="component" value="Unassembled WGS sequence"/>
</dbReference>
<dbReference type="PANTHER" id="PTHR45913:SF21">
    <property type="entry name" value="DUF4371 DOMAIN-CONTAINING PROTEIN"/>
    <property type="match status" value="1"/>
</dbReference>
<dbReference type="InterPro" id="IPR017946">
    <property type="entry name" value="PLC-like_Pdiesterase_TIM-brl"/>
</dbReference>
<protein>
    <submittedName>
        <fullName evidence="1">General transcription factor II-I repeat domain-containing protein 2B-like</fullName>
    </submittedName>
</protein>
<reference evidence="1 2" key="1">
    <citation type="submission" date="2019-08" db="EMBL/GenBank/DDBJ databases">
        <title>Whole genome of Aphis craccivora.</title>
        <authorList>
            <person name="Voronova N.V."/>
            <person name="Shulinski R.S."/>
            <person name="Bandarenka Y.V."/>
            <person name="Zhorov D.G."/>
            <person name="Warner D."/>
        </authorList>
    </citation>
    <scope>NUCLEOTIDE SEQUENCE [LARGE SCALE GENOMIC DNA]</scope>
    <source>
        <strain evidence="1">180601</strain>
        <tissue evidence="1">Whole Body</tissue>
    </source>
</reference>
<organism evidence="1 2">
    <name type="scientific">Aphis craccivora</name>
    <name type="common">Cowpea aphid</name>
    <dbReference type="NCBI Taxonomy" id="307492"/>
    <lineage>
        <taxon>Eukaryota</taxon>
        <taxon>Metazoa</taxon>
        <taxon>Ecdysozoa</taxon>
        <taxon>Arthropoda</taxon>
        <taxon>Hexapoda</taxon>
        <taxon>Insecta</taxon>
        <taxon>Pterygota</taxon>
        <taxon>Neoptera</taxon>
        <taxon>Paraneoptera</taxon>
        <taxon>Hemiptera</taxon>
        <taxon>Sternorrhyncha</taxon>
        <taxon>Aphidomorpha</taxon>
        <taxon>Aphidoidea</taxon>
        <taxon>Aphididae</taxon>
        <taxon>Aphidini</taxon>
        <taxon>Aphis</taxon>
        <taxon>Aphis</taxon>
    </lineage>
</organism>
<dbReference type="GO" id="GO:0006629">
    <property type="term" value="P:lipid metabolic process"/>
    <property type="evidence" value="ECO:0007669"/>
    <property type="project" value="InterPro"/>
</dbReference>
<name>A0A6G0YKH8_APHCR</name>
<dbReference type="PANTHER" id="PTHR45913">
    <property type="entry name" value="EPM2A-INTERACTING PROTEIN 1"/>
    <property type="match status" value="1"/>
</dbReference>
<dbReference type="SUPFAM" id="SSF51695">
    <property type="entry name" value="PLC-like phosphodiesterases"/>
    <property type="match status" value="1"/>
</dbReference>
<comment type="caution">
    <text evidence="1">The sequence shown here is derived from an EMBL/GenBank/DDBJ whole genome shotgun (WGS) entry which is preliminary data.</text>
</comment>
<dbReference type="OrthoDB" id="6609767at2759"/>
<accession>A0A6G0YKH8</accession>
<dbReference type="EMBL" id="VUJU01003593">
    <property type="protein sequence ID" value="KAF0757372.1"/>
    <property type="molecule type" value="Genomic_DNA"/>
</dbReference>
<evidence type="ECO:0000313" key="1">
    <source>
        <dbReference type="EMBL" id="KAF0757372.1"/>
    </source>
</evidence>
<sequence>MRDVNWLCDLAFLADFTGHLSDLNLKDLEKKKLQRFPNLEDHTRKYPDFIFDSKKYVIEIKAVIDDFDVRFKEFKQLEDVIPFISFPFNEGLNTQMFAKKAAQLFQIDEVTLDDEVINMRCNVYLKARSSENNFWHLVSKEKFPNLRRCAESVYSCFGSTYLCELAFLYLLQTKSKHRSRFTDMNSEDSLRLSLSSYTLEFVKLSNQMQVQTSH</sequence>
<gene>
    <name evidence="1" type="ORF">FWK35_00013115</name>
</gene>
<keyword evidence="2" id="KW-1185">Reference proteome</keyword>
<dbReference type="AlphaFoldDB" id="A0A6G0YKH8"/>
<evidence type="ECO:0000313" key="2">
    <source>
        <dbReference type="Proteomes" id="UP000478052"/>
    </source>
</evidence>